<keyword evidence="2" id="KW-1185">Reference proteome</keyword>
<name>A0ABV6Z2V5_UNCC1</name>
<gene>
    <name evidence="1" type="ORF">ACFL27_21495</name>
</gene>
<accession>A0ABV6Z2V5</accession>
<protein>
    <recommendedName>
        <fullName evidence="3">Organic solvent tolerance-like N-terminal domain-containing protein</fullName>
    </recommendedName>
</protein>
<dbReference type="Proteomes" id="UP001594351">
    <property type="component" value="Unassembled WGS sequence"/>
</dbReference>
<dbReference type="Gene3D" id="2.60.450.10">
    <property type="entry name" value="Lipopolysaccharide (LPS) transport protein A like domain"/>
    <property type="match status" value="1"/>
</dbReference>
<evidence type="ECO:0000313" key="1">
    <source>
        <dbReference type="EMBL" id="MFC1852780.1"/>
    </source>
</evidence>
<evidence type="ECO:0000313" key="2">
    <source>
        <dbReference type="Proteomes" id="UP001594351"/>
    </source>
</evidence>
<organism evidence="1 2">
    <name type="scientific">candidate division CSSED10-310 bacterium</name>
    <dbReference type="NCBI Taxonomy" id="2855610"/>
    <lineage>
        <taxon>Bacteria</taxon>
        <taxon>Bacteria division CSSED10-310</taxon>
    </lineage>
</organism>
<proteinExistence type="predicted"/>
<dbReference type="EMBL" id="JBHPBY010000366">
    <property type="protein sequence ID" value="MFC1852780.1"/>
    <property type="molecule type" value="Genomic_DNA"/>
</dbReference>
<comment type="caution">
    <text evidence="1">The sequence shown here is derived from an EMBL/GenBank/DDBJ whole genome shotgun (WGS) entry which is preliminary data.</text>
</comment>
<reference evidence="1 2" key="1">
    <citation type="submission" date="2024-09" db="EMBL/GenBank/DDBJ databases">
        <title>Laminarin stimulates single cell rates of sulfate reduction while oxygen inhibits transcriptomic activity in coastal marine sediment.</title>
        <authorList>
            <person name="Lindsay M."/>
            <person name="Orcutt B."/>
            <person name="Emerson D."/>
            <person name="Stepanauskas R."/>
            <person name="D'Angelo T."/>
        </authorList>
    </citation>
    <scope>NUCLEOTIDE SEQUENCE [LARGE SCALE GENOMIC DNA]</scope>
    <source>
        <strain evidence="1">SAG AM-311-K15</strain>
    </source>
</reference>
<evidence type="ECO:0008006" key="3">
    <source>
        <dbReference type="Google" id="ProtNLM"/>
    </source>
</evidence>
<feature type="non-terminal residue" evidence="1">
    <location>
        <position position="1"/>
    </location>
</feature>
<sequence length="143" mass="16028">SDAGHMKCDTLQLTLSDNELGFDELYAQGGVRIKQQTEGGQRVISGDSATYNTAADVFSVEGREVVIDDTQNTIRCTRAEFHISENVYVIIGNLAQILHYPAGKNAKIYKQFNENLAKDGQDIQAMDIDDWLKSRKKEQDELE</sequence>